<evidence type="ECO:0000313" key="9">
    <source>
        <dbReference type="Proteomes" id="UP000000496"/>
    </source>
</evidence>
<keyword evidence="4 5" id="KW-0804">Transcription</keyword>
<keyword evidence="3 5" id="KW-0346">Stress response</keyword>
<feature type="coiled-coil region" evidence="6">
    <location>
        <begin position="95"/>
        <end position="122"/>
    </location>
</feature>
<evidence type="ECO:0000256" key="1">
    <source>
        <dbReference type="ARBA" id="ARBA00022491"/>
    </source>
</evidence>
<evidence type="ECO:0000256" key="4">
    <source>
        <dbReference type="ARBA" id="ARBA00023163"/>
    </source>
</evidence>
<gene>
    <name evidence="5 8" type="primary">hrcA</name>
    <name evidence="8" type="ordered locus">SNE_A05350</name>
</gene>
<name>F8L6R4_SIMNZ</name>
<dbReference type="AlphaFoldDB" id="F8L6R4"/>
<dbReference type="PANTHER" id="PTHR34824">
    <property type="entry name" value="HEAT-INDUCIBLE TRANSCRIPTION REPRESSOR HRCA"/>
    <property type="match status" value="1"/>
</dbReference>
<dbReference type="EMBL" id="FR872582">
    <property type="protein sequence ID" value="CCB88412.1"/>
    <property type="molecule type" value="Genomic_DNA"/>
</dbReference>
<proteinExistence type="inferred from homology"/>
<evidence type="ECO:0000256" key="6">
    <source>
        <dbReference type="SAM" id="Coils"/>
    </source>
</evidence>
<dbReference type="InterPro" id="IPR036390">
    <property type="entry name" value="WH_DNA-bd_sf"/>
</dbReference>
<dbReference type="GO" id="GO:0003677">
    <property type="term" value="F:DNA binding"/>
    <property type="evidence" value="ECO:0007669"/>
    <property type="project" value="InterPro"/>
</dbReference>
<dbReference type="InterPro" id="IPR002571">
    <property type="entry name" value="HrcA"/>
</dbReference>
<dbReference type="Gene3D" id="3.30.390.60">
    <property type="entry name" value="Heat-inducible transcription repressor hrca homolog, domain 3"/>
    <property type="match status" value="1"/>
</dbReference>
<dbReference type="InterPro" id="IPR036388">
    <property type="entry name" value="WH-like_DNA-bd_sf"/>
</dbReference>
<evidence type="ECO:0000313" key="8">
    <source>
        <dbReference type="EMBL" id="CCB88412.1"/>
    </source>
</evidence>
<keyword evidence="9" id="KW-1185">Reference proteome</keyword>
<keyword evidence="2 5" id="KW-0805">Transcription regulation</keyword>
<dbReference type="NCBIfam" id="TIGR00331">
    <property type="entry name" value="hrcA"/>
    <property type="match status" value="1"/>
</dbReference>
<evidence type="ECO:0000256" key="5">
    <source>
        <dbReference type="HAMAP-Rule" id="MF_00081"/>
    </source>
</evidence>
<dbReference type="InterPro" id="IPR021153">
    <property type="entry name" value="HrcA_C"/>
</dbReference>
<dbReference type="Gene3D" id="3.30.450.40">
    <property type="match status" value="1"/>
</dbReference>
<evidence type="ECO:0000256" key="2">
    <source>
        <dbReference type="ARBA" id="ARBA00023015"/>
    </source>
</evidence>
<dbReference type="RefSeq" id="WP_013942879.1">
    <property type="nucleotide sequence ID" value="NC_015713.1"/>
</dbReference>
<dbReference type="eggNOG" id="COG1420">
    <property type="taxonomic scope" value="Bacteria"/>
</dbReference>
<keyword evidence="6" id="KW-0175">Coiled coil</keyword>
<dbReference type="Pfam" id="PF01628">
    <property type="entry name" value="HrcA"/>
    <property type="match status" value="1"/>
</dbReference>
<dbReference type="Proteomes" id="UP000000496">
    <property type="component" value="Chromosome gsn.131"/>
</dbReference>
<accession>F8L6R4</accession>
<dbReference type="HAMAP" id="MF_00081">
    <property type="entry name" value="HrcA"/>
    <property type="match status" value="1"/>
</dbReference>
<comment type="similarity">
    <text evidence="5">Belongs to the HrcA family.</text>
</comment>
<keyword evidence="1 5" id="KW-0678">Repressor</keyword>
<evidence type="ECO:0000256" key="3">
    <source>
        <dbReference type="ARBA" id="ARBA00023016"/>
    </source>
</evidence>
<dbReference type="InterPro" id="IPR029016">
    <property type="entry name" value="GAF-like_dom_sf"/>
</dbReference>
<feature type="domain" description="Heat-inducible transcription repressor HrcA C-terminal" evidence="7">
    <location>
        <begin position="112"/>
        <end position="321"/>
    </location>
</feature>
<sequence>MAPKLKQREEREKTVLIGLVELYLITGKPIGSNTLKEHGFDHISSATIRNYFAKLENQGFLEQQHTSGGRIPTPLAYKYYAQHHFNAADVDPKDIELLRKELNKDTREIARYLQNAAELLSQMTQSAIFLSSPRFDQDLILNIKLVSIDKERYLCVLVTDFGLVHTEILYSPKKLSSFSLKRIEKYFHFRMTGLERPKLNAYEDEIAAEFYNEILLRHIVDYSNFSAEDIYKTGFSKLLKFSEFQDASVLAKGLSLFEDTQYMRHLLEECAEAVDLRFWIGDELGRGTAHTSIIAVPYFIHGKPVGAIALLGPMRMPYPKIFGILRAFSAILSEMLTRNLYKYKITYRQPKTREIGLQTDSTVYLDQAQHLLLEDKR</sequence>
<evidence type="ECO:0000259" key="7">
    <source>
        <dbReference type="Pfam" id="PF01628"/>
    </source>
</evidence>
<reference evidence="8 9" key="2">
    <citation type="journal article" date="2011" name="Mol. Biol. Evol.">
        <title>Unity in variety--the pan-genome of the Chlamydiae.</title>
        <authorList>
            <person name="Collingro A."/>
            <person name="Tischler P."/>
            <person name="Weinmaier T."/>
            <person name="Penz T."/>
            <person name="Heinz E."/>
            <person name="Brunham R.C."/>
            <person name="Read T.D."/>
            <person name="Bavoil P.M."/>
            <person name="Sachse K."/>
            <person name="Kahane S."/>
            <person name="Friedman M.G."/>
            <person name="Rattei T."/>
            <person name="Myers G.S."/>
            <person name="Horn M."/>
        </authorList>
    </citation>
    <scope>NUCLEOTIDE SEQUENCE [LARGE SCALE GENOMIC DNA]</scope>
    <source>
        <strain evidence="9">ATCC VR-1471 / Z</strain>
    </source>
</reference>
<dbReference type="SUPFAM" id="SSF55781">
    <property type="entry name" value="GAF domain-like"/>
    <property type="match status" value="1"/>
</dbReference>
<dbReference type="OrthoDB" id="9783139at2"/>
<dbReference type="KEGG" id="sng:SNE_A05350"/>
<protein>
    <recommendedName>
        <fullName evidence="5">Heat-inducible transcription repressor HrcA</fullName>
    </recommendedName>
</protein>
<comment type="function">
    <text evidence="5">Negative regulator of class I heat shock genes (grpE-dnaK-dnaJ and groELS operons). Prevents heat-shock induction of these operons.</text>
</comment>
<dbReference type="GO" id="GO:0045892">
    <property type="term" value="P:negative regulation of DNA-templated transcription"/>
    <property type="evidence" value="ECO:0007669"/>
    <property type="project" value="UniProtKB-UniRule"/>
</dbReference>
<dbReference type="PIRSF" id="PIRSF005485">
    <property type="entry name" value="HrcA"/>
    <property type="match status" value="1"/>
</dbReference>
<reference key="1">
    <citation type="journal article" date="2011" name="Mol. Biol. Evol.">
        <title>Unity in variety -- the pan-genome of the Chlamydiae.</title>
        <authorList>
            <person name="Collingro A."/>
            <person name="Tischler P."/>
            <person name="Weinmaier T."/>
            <person name="Penz T."/>
            <person name="Heinz E."/>
            <person name="Brunham R.C."/>
            <person name="Read T.D."/>
            <person name="Bavoil P.M."/>
            <person name="Sachse K."/>
            <person name="Kahane S."/>
            <person name="Friedman M.G."/>
            <person name="Rattei T."/>
            <person name="Myers G.S.A."/>
            <person name="Horn M."/>
        </authorList>
    </citation>
    <scope>NUCLEOTIDE SEQUENCE</scope>
    <source>
        <strain>Z</strain>
    </source>
</reference>
<dbReference type="Gene3D" id="1.10.10.10">
    <property type="entry name" value="Winged helix-like DNA-binding domain superfamily/Winged helix DNA-binding domain"/>
    <property type="match status" value="1"/>
</dbReference>
<dbReference type="InterPro" id="IPR023120">
    <property type="entry name" value="WHTH_transcript_rep_HrcA_IDD"/>
</dbReference>
<organism evidence="8 9">
    <name type="scientific">Simkania negevensis (strain ATCC VR-1471 / DSM 27360 / Z)</name>
    <dbReference type="NCBI Taxonomy" id="331113"/>
    <lineage>
        <taxon>Bacteria</taxon>
        <taxon>Pseudomonadati</taxon>
        <taxon>Chlamydiota</taxon>
        <taxon>Chlamydiia</taxon>
        <taxon>Parachlamydiales</taxon>
        <taxon>Simkaniaceae</taxon>
        <taxon>Simkania</taxon>
    </lineage>
</organism>
<dbReference type="HOGENOM" id="CLU_050019_1_0_0"/>
<dbReference type="PANTHER" id="PTHR34824:SF1">
    <property type="entry name" value="HEAT-INDUCIBLE TRANSCRIPTION REPRESSOR HRCA"/>
    <property type="match status" value="1"/>
</dbReference>
<dbReference type="STRING" id="331113.SNE_A05350"/>
<dbReference type="SUPFAM" id="SSF46785">
    <property type="entry name" value="Winged helix' DNA-binding domain"/>
    <property type="match status" value="1"/>
</dbReference>